<feature type="domain" description="AMP-dependent synthetase/ligase" evidence="1">
    <location>
        <begin position="38"/>
        <end position="431"/>
    </location>
</feature>
<dbReference type="InterPro" id="IPR042099">
    <property type="entry name" value="ANL_N_sf"/>
</dbReference>
<sequence length="588" mass="64450">MTASTPTEQDPIWLDSFAEWTPAHLEYGDRTLLDIYAENLARNAEKPALYFFGRVTTYLEMDIQIRRAAAGLKAFGVRPGDKVALVMPNCPQHVIAFWAVLKLGATVVEHNPLYTAHELTHPFNDHGARIAICWDKSAPTLEELRETTPLETIIAVNMVEAMPRSMRLALKLPIPGVKKKLEKLTGAAPNTVPWEALVGNAIGGDGHDFQDAEGITTDSVALILYTSGTTGNPKGAQLTHGNLVANIIQGRSWVPGLGEEDEILLAALPMFHAYGMTMNITLGMLIGGEIVLLPAPDLKLIMQVMKKHTPTWLPGVPTLYEKIIDTAQEVGLNIDGVTNSFCGASSLPPRTVERWETHTGGLLVEGYGLTETGPVIVGNPMDGNRRPGYVGIPFPDTYVRIADPDDLDKTQPYGTEGEILVKGPQVFKGYLNQPEATAASFHKGWYRTGDVGVMEEDGFIKIVARIKEVIITGGFNVYPAEVEEALLTHPDIEAATVVGMPREDGSENVVAAVTLTEGAAMDPDGLKAHCRELLTRYKVPRTFYHFDEMPTDQIGKVRRREVRDQLIERYGSDEDKARLAARRAKEQG</sequence>
<keyword evidence="3" id="KW-0436">Ligase</keyword>
<dbReference type="SUPFAM" id="SSF56801">
    <property type="entry name" value="Acetyl-CoA synthetase-like"/>
    <property type="match status" value="1"/>
</dbReference>
<feature type="domain" description="AMP-binding enzyme C-terminal" evidence="2">
    <location>
        <begin position="481"/>
        <end position="556"/>
    </location>
</feature>
<evidence type="ECO:0000259" key="1">
    <source>
        <dbReference type="Pfam" id="PF00501"/>
    </source>
</evidence>
<dbReference type="PANTHER" id="PTHR43767:SF1">
    <property type="entry name" value="NONRIBOSOMAL PEPTIDE SYNTHASE PES1 (EUROFUNG)-RELATED"/>
    <property type="match status" value="1"/>
</dbReference>
<dbReference type="Gene3D" id="3.40.50.12780">
    <property type="entry name" value="N-terminal domain of ligase-like"/>
    <property type="match status" value="1"/>
</dbReference>
<dbReference type="Pfam" id="PF00501">
    <property type="entry name" value="AMP-binding"/>
    <property type="match status" value="1"/>
</dbReference>
<dbReference type="OrthoDB" id="9803968at2"/>
<evidence type="ECO:0000259" key="2">
    <source>
        <dbReference type="Pfam" id="PF13193"/>
    </source>
</evidence>
<evidence type="ECO:0000313" key="4">
    <source>
        <dbReference type="Proteomes" id="UP000269019"/>
    </source>
</evidence>
<dbReference type="InterPro" id="IPR000873">
    <property type="entry name" value="AMP-dep_synth/lig_dom"/>
</dbReference>
<keyword evidence="4" id="KW-1185">Reference proteome</keyword>
<dbReference type="InterPro" id="IPR025110">
    <property type="entry name" value="AMP-bd_C"/>
</dbReference>
<dbReference type="GO" id="GO:0004467">
    <property type="term" value="F:long-chain fatty acid-CoA ligase activity"/>
    <property type="evidence" value="ECO:0007669"/>
    <property type="project" value="UniProtKB-EC"/>
</dbReference>
<evidence type="ECO:0000313" key="3">
    <source>
        <dbReference type="EMBL" id="AZA14497.1"/>
    </source>
</evidence>
<dbReference type="InterPro" id="IPR050237">
    <property type="entry name" value="ATP-dep_AMP-bd_enzyme"/>
</dbReference>
<dbReference type="InterPro" id="IPR020845">
    <property type="entry name" value="AMP-binding_CS"/>
</dbReference>
<dbReference type="PANTHER" id="PTHR43767">
    <property type="entry name" value="LONG-CHAIN-FATTY-ACID--COA LIGASE"/>
    <property type="match status" value="1"/>
</dbReference>
<dbReference type="EC" id="6.2.1.3" evidence="3"/>
<gene>
    <name evidence="3" type="primary">fadD</name>
    <name evidence="3" type="ORF">CCHOA_10590</name>
</gene>
<dbReference type="CDD" id="cd05936">
    <property type="entry name" value="FC-FACS_FadD_like"/>
    <property type="match status" value="1"/>
</dbReference>
<dbReference type="InterPro" id="IPR045851">
    <property type="entry name" value="AMP-bd_C_sf"/>
</dbReference>
<organism evidence="3 4">
    <name type="scientific">Corynebacterium choanae</name>
    <dbReference type="NCBI Taxonomy" id="1862358"/>
    <lineage>
        <taxon>Bacteria</taxon>
        <taxon>Bacillati</taxon>
        <taxon>Actinomycetota</taxon>
        <taxon>Actinomycetes</taxon>
        <taxon>Mycobacteriales</taxon>
        <taxon>Corynebacteriaceae</taxon>
        <taxon>Corynebacterium</taxon>
    </lineage>
</organism>
<dbReference type="RefSeq" id="WP_123929922.1">
    <property type="nucleotide sequence ID" value="NZ_CP033896.1"/>
</dbReference>
<dbReference type="EMBL" id="CP033896">
    <property type="protein sequence ID" value="AZA14497.1"/>
    <property type="molecule type" value="Genomic_DNA"/>
</dbReference>
<accession>A0A3G6J8V5</accession>
<dbReference type="Gene3D" id="3.30.300.30">
    <property type="match status" value="1"/>
</dbReference>
<dbReference type="KEGG" id="ccho:CCHOA_10590"/>
<dbReference type="Proteomes" id="UP000269019">
    <property type="component" value="Chromosome"/>
</dbReference>
<dbReference type="Pfam" id="PF13193">
    <property type="entry name" value="AMP-binding_C"/>
    <property type="match status" value="1"/>
</dbReference>
<dbReference type="PROSITE" id="PS00455">
    <property type="entry name" value="AMP_BINDING"/>
    <property type="match status" value="1"/>
</dbReference>
<proteinExistence type="predicted"/>
<reference evidence="3 4" key="1">
    <citation type="submission" date="2018-11" db="EMBL/GenBank/DDBJ databases">
        <authorList>
            <person name="Kleinhagauer T."/>
            <person name="Glaeser S.P."/>
            <person name="Spergser J."/>
            <person name="Ruckert C."/>
            <person name="Kaempfer P."/>
            <person name="Busse H.-J."/>
        </authorList>
    </citation>
    <scope>NUCLEOTIDE SEQUENCE [LARGE SCALE GENOMIC DNA]</scope>
    <source>
        <strain evidence="3 4">200CH</strain>
    </source>
</reference>
<protein>
    <submittedName>
        <fullName evidence="3">Long-chain-fatty-acid--CoA ligase</fullName>
        <ecNumber evidence="3">6.2.1.3</ecNumber>
    </submittedName>
</protein>
<dbReference type="AlphaFoldDB" id="A0A3G6J8V5"/>
<name>A0A3G6J8V5_9CORY</name>
<dbReference type="NCBIfam" id="NF004114">
    <property type="entry name" value="PRK05605.1"/>
    <property type="match status" value="1"/>
</dbReference>